<proteinExistence type="predicted"/>
<keyword evidence="1" id="KW-0812">Transmembrane</keyword>
<reference evidence="2 3" key="1">
    <citation type="submission" date="2024-04" db="EMBL/GenBank/DDBJ databases">
        <title>Human intestinal bacterial collection.</title>
        <authorList>
            <person name="Pauvert C."/>
            <person name="Hitch T.C.A."/>
            <person name="Clavel T."/>
        </authorList>
    </citation>
    <scope>NUCLEOTIDE SEQUENCE [LARGE SCALE GENOMIC DNA]</scope>
    <source>
        <strain evidence="2 3">CLA-AA-H145</strain>
    </source>
</reference>
<protein>
    <submittedName>
        <fullName evidence="2">DUF4293 domain-containing protein</fullName>
    </submittedName>
</protein>
<comment type="caution">
    <text evidence="2">The sequence shown here is derived from an EMBL/GenBank/DDBJ whole genome shotgun (WGS) entry which is preliminary data.</text>
</comment>
<dbReference type="Proteomes" id="UP001487296">
    <property type="component" value="Unassembled WGS sequence"/>
</dbReference>
<name>A0ABV1FMR8_9BACT</name>
<sequence>MIQRIQTLYLMLAVAVLISCLAMPIGSVEPQGMGVSAKMFNLGLYQGENFTAYPLLLADLVITAALSLVTVFMFKRRALQMRLCTVSVVLCLLWYAYYAYCAFVALPVDGATFHVAFGACLPLIAIILLMMAHRGIKADDRLVKSMDRIR</sequence>
<keyword evidence="1" id="KW-0472">Membrane</keyword>
<organism evidence="2 3">
    <name type="scientific">Hallella faecis</name>
    <dbReference type="NCBI Taxonomy" id="2841596"/>
    <lineage>
        <taxon>Bacteria</taxon>
        <taxon>Pseudomonadati</taxon>
        <taxon>Bacteroidota</taxon>
        <taxon>Bacteroidia</taxon>
        <taxon>Bacteroidales</taxon>
        <taxon>Prevotellaceae</taxon>
        <taxon>Hallella</taxon>
    </lineage>
</organism>
<feature type="transmembrane region" description="Helical" evidence="1">
    <location>
        <begin position="112"/>
        <end position="132"/>
    </location>
</feature>
<keyword evidence="3" id="KW-1185">Reference proteome</keyword>
<dbReference type="EMBL" id="JBBNFP010000003">
    <property type="protein sequence ID" value="MEQ2485702.1"/>
    <property type="molecule type" value="Genomic_DNA"/>
</dbReference>
<evidence type="ECO:0000313" key="3">
    <source>
        <dbReference type="Proteomes" id="UP001487296"/>
    </source>
</evidence>
<dbReference type="RefSeq" id="WP_215758696.1">
    <property type="nucleotide sequence ID" value="NZ_JAHKBE010000002.1"/>
</dbReference>
<evidence type="ECO:0000313" key="2">
    <source>
        <dbReference type="EMBL" id="MEQ2485702.1"/>
    </source>
</evidence>
<evidence type="ECO:0000256" key="1">
    <source>
        <dbReference type="SAM" id="Phobius"/>
    </source>
</evidence>
<keyword evidence="1" id="KW-1133">Transmembrane helix</keyword>
<gene>
    <name evidence="2" type="ORF">AAAT34_01380</name>
</gene>
<dbReference type="InterPro" id="IPR025635">
    <property type="entry name" value="DUF4293"/>
</dbReference>
<accession>A0ABV1FMR8</accession>
<dbReference type="PROSITE" id="PS51257">
    <property type="entry name" value="PROKAR_LIPOPROTEIN"/>
    <property type="match status" value="1"/>
</dbReference>
<feature type="transmembrane region" description="Helical" evidence="1">
    <location>
        <begin position="86"/>
        <end position="106"/>
    </location>
</feature>
<dbReference type="Pfam" id="PF14126">
    <property type="entry name" value="DUF4293"/>
    <property type="match status" value="1"/>
</dbReference>
<feature type="transmembrane region" description="Helical" evidence="1">
    <location>
        <begin position="54"/>
        <end position="74"/>
    </location>
</feature>